<sequence>MQIRKQEAVVAEVRQQSGEVLRAYYMGERDSIAMLFFSAGSLQELLMVWDFAEAIFQSDRKKLTRHQQELASLNEQREQLRQTELELAFLRHSLLEQRQRVIALQAELDERLAEQAEAQAVLAQIEALTEDWDRIGLPMFNRYMSTLAKAMETLPSFVQAHPDHLSKGRGSTFSFYMTDDELNQFLQEFDPMFDNLRFAFGDGKLQAFGREDDTTISMSGQYVVMNEPENHIRFLLERLAYNGFALPDTTAKDLEERYHLGFYPKQLMDGVTITAVQIEPGKLTIAMQINFSLWF</sequence>
<dbReference type="Proteomes" id="UP000677918">
    <property type="component" value="Unassembled WGS sequence"/>
</dbReference>
<dbReference type="AlphaFoldDB" id="A0A8J4M0M9"/>
<protein>
    <submittedName>
        <fullName evidence="2">Uncharacterized protein</fullName>
    </submittedName>
</protein>
<comment type="caution">
    <text evidence="2">The sequence shown here is derived from an EMBL/GenBank/DDBJ whole genome shotgun (WGS) entry which is preliminary data.</text>
</comment>
<dbReference type="EMBL" id="BOVK01000011">
    <property type="protein sequence ID" value="GIQ67980.1"/>
    <property type="molecule type" value="Genomic_DNA"/>
</dbReference>
<dbReference type="Gene3D" id="6.10.250.3150">
    <property type="match status" value="1"/>
</dbReference>
<evidence type="ECO:0000313" key="2">
    <source>
        <dbReference type="EMBL" id="GIQ67980.1"/>
    </source>
</evidence>
<organism evidence="2 3">
    <name type="scientific">Xylanibacillus composti</name>
    <dbReference type="NCBI Taxonomy" id="1572762"/>
    <lineage>
        <taxon>Bacteria</taxon>
        <taxon>Bacillati</taxon>
        <taxon>Bacillota</taxon>
        <taxon>Bacilli</taxon>
        <taxon>Bacillales</taxon>
        <taxon>Paenibacillaceae</taxon>
        <taxon>Xylanibacillus</taxon>
    </lineage>
</organism>
<gene>
    <name evidence="2" type="ORF">XYCOK13_08040</name>
</gene>
<keyword evidence="1" id="KW-0175">Coiled coil</keyword>
<reference evidence="2" key="1">
    <citation type="submission" date="2021-04" db="EMBL/GenBank/DDBJ databases">
        <title>Draft genome sequence of Xylanibacillus composti strain K13.</title>
        <authorList>
            <person name="Uke A."/>
            <person name="Chhe C."/>
            <person name="Baramee S."/>
            <person name="Kosugi A."/>
        </authorList>
    </citation>
    <scope>NUCLEOTIDE SEQUENCE</scope>
    <source>
        <strain evidence="2">K13</strain>
    </source>
</reference>
<evidence type="ECO:0000313" key="3">
    <source>
        <dbReference type="Proteomes" id="UP000677918"/>
    </source>
</evidence>
<dbReference type="RefSeq" id="WP_213410601.1">
    <property type="nucleotide sequence ID" value="NZ_BOVK01000011.1"/>
</dbReference>
<keyword evidence="3" id="KW-1185">Reference proteome</keyword>
<evidence type="ECO:0000256" key="1">
    <source>
        <dbReference type="SAM" id="Coils"/>
    </source>
</evidence>
<proteinExistence type="predicted"/>
<accession>A0A8J4M0M9</accession>
<feature type="coiled-coil region" evidence="1">
    <location>
        <begin position="56"/>
        <end position="100"/>
    </location>
</feature>
<name>A0A8J4M0M9_9BACL</name>